<dbReference type="InterPro" id="IPR036291">
    <property type="entry name" value="NAD(P)-bd_dom_sf"/>
</dbReference>
<sequence length="299" mass="32456">MSTIACINATSRTLTYLIGQSLSEPSPPEIRAIVRSESRFLSKLPPSILQSGKIPPQLTVHEYSKYSDTAPLIPILAGVQTVYVALGINDNKLTTLNQDVLQALVSTLAASKPGNTPRSPTKIVLLSAFPVLPSRLSLIQSGKAPFMERFLHSSVVNNQYMDLIRAQSFLEKQSLWLDWTIISPGLIVNDSSPAELDGPDATFSLVAEDSSSAADAEPRPISYTRLARAMLLAGNDSDHVGKYIVPMPTGRNVQFGWQAMEVQREVFSNFLFSQVLPAATTWIAFGIVCAAGGYAYAVR</sequence>
<feature type="transmembrane region" description="Helical" evidence="1">
    <location>
        <begin position="275"/>
        <end position="297"/>
    </location>
</feature>
<evidence type="ECO:0000313" key="2">
    <source>
        <dbReference type="EMBL" id="CAF9908764.1"/>
    </source>
</evidence>
<name>A0A8H3ELM4_9LECA</name>
<organism evidence="2 3">
    <name type="scientific">Gomphillus americanus</name>
    <dbReference type="NCBI Taxonomy" id="1940652"/>
    <lineage>
        <taxon>Eukaryota</taxon>
        <taxon>Fungi</taxon>
        <taxon>Dikarya</taxon>
        <taxon>Ascomycota</taxon>
        <taxon>Pezizomycotina</taxon>
        <taxon>Lecanoromycetes</taxon>
        <taxon>OSLEUM clade</taxon>
        <taxon>Ostropomycetidae</taxon>
        <taxon>Ostropales</taxon>
        <taxon>Graphidaceae</taxon>
        <taxon>Gomphilloideae</taxon>
        <taxon>Gomphillus</taxon>
    </lineage>
</organism>
<dbReference type="AlphaFoldDB" id="A0A8H3ELM4"/>
<gene>
    <name evidence="2" type="ORF">GOMPHAMPRED_006304</name>
</gene>
<evidence type="ECO:0000256" key="1">
    <source>
        <dbReference type="SAM" id="Phobius"/>
    </source>
</evidence>
<dbReference type="EMBL" id="CAJPDQ010000004">
    <property type="protein sequence ID" value="CAF9908764.1"/>
    <property type="molecule type" value="Genomic_DNA"/>
</dbReference>
<keyword evidence="1" id="KW-1133">Transmembrane helix</keyword>
<dbReference type="OrthoDB" id="419598at2759"/>
<keyword evidence="3" id="KW-1185">Reference proteome</keyword>
<keyword evidence="1" id="KW-0472">Membrane</keyword>
<reference evidence="2" key="1">
    <citation type="submission" date="2021-03" db="EMBL/GenBank/DDBJ databases">
        <authorList>
            <person name="Tagirdzhanova G."/>
        </authorList>
    </citation>
    <scope>NUCLEOTIDE SEQUENCE</scope>
</reference>
<comment type="caution">
    <text evidence="2">The sequence shown here is derived from an EMBL/GenBank/DDBJ whole genome shotgun (WGS) entry which is preliminary data.</text>
</comment>
<evidence type="ECO:0008006" key="4">
    <source>
        <dbReference type="Google" id="ProtNLM"/>
    </source>
</evidence>
<keyword evidence="1" id="KW-0812">Transmembrane</keyword>
<dbReference type="Proteomes" id="UP000664169">
    <property type="component" value="Unassembled WGS sequence"/>
</dbReference>
<dbReference type="SUPFAM" id="SSF51735">
    <property type="entry name" value="NAD(P)-binding Rossmann-fold domains"/>
    <property type="match status" value="1"/>
</dbReference>
<dbReference type="Gene3D" id="3.40.50.720">
    <property type="entry name" value="NAD(P)-binding Rossmann-like Domain"/>
    <property type="match status" value="1"/>
</dbReference>
<proteinExistence type="predicted"/>
<accession>A0A8H3ELM4</accession>
<evidence type="ECO:0000313" key="3">
    <source>
        <dbReference type="Proteomes" id="UP000664169"/>
    </source>
</evidence>
<protein>
    <recommendedName>
        <fullName evidence="4">NAD(P)-binding domain-containing protein</fullName>
    </recommendedName>
</protein>